<dbReference type="SMART" id="SM00460">
    <property type="entry name" value="TGc"/>
    <property type="match status" value="1"/>
</dbReference>
<dbReference type="GO" id="GO:0006508">
    <property type="term" value="P:proteolysis"/>
    <property type="evidence" value="ECO:0007669"/>
    <property type="project" value="UniProtKB-KW"/>
</dbReference>
<organism evidence="2 3">
    <name type="scientific">Kaistia hirudinis</name>
    <dbReference type="NCBI Taxonomy" id="1293440"/>
    <lineage>
        <taxon>Bacteria</taxon>
        <taxon>Pseudomonadati</taxon>
        <taxon>Pseudomonadota</taxon>
        <taxon>Alphaproteobacteria</taxon>
        <taxon>Hyphomicrobiales</taxon>
        <taxon>Kaistiaceae</taxon>
        <taxon>Kaistia</taxon>
    </lineage>
</organism>
<accession>A0A840AWV1</accession>
<dbReference type="PANTHER" id="PTHR33490:SF6">
    <property type="entry name" value="SLL1049 PROTEIN"/>
    <property type="match status" value="1"/>
</dbReference>
<gene>
    <name evidence="2" type="ORF">GGR25_003810</name>
</gene>
<dbReference type="InterPro" id="IPR002931">
    <property type="entry name" value="Transglutaminase-like"/>
</dbReference>
<evidence type="ECO:0000313" key="3">
    <source>
        <dbReference type="Proteomes" id="UP000553963"/>
    </source>
</evidence>
<dbReference type="EMBL" id="JACIDS010000005">
    <property type="protein sequence ID" value="MBB3932746.1"/>
    <property type="molecule type" value="Genomic_DNA"/>
</dbReference>
<protein>
    <submittedName>
        <fullName evidence="2">Transglutaminase-like putative cysteine protease</fullName>
    </submittedName>
</protein>
<sequence>MRLRIVHETAYHYAPPANGTIQTLRLTPRGHDGQFVINWRIEVDQDCHLSTTTDPFGNIVQSFTTEGKLDHLVITALGEVETNDMAGMVRGQAERFPKSVFLRDTRLTEADAALRDFASSVGAQASTDPLSRMHALMQAVHETIEIGHGDDDSAVATFAGRTGDPRAIAHVFIAMARHLQVPARYASGYLHWPEEAEPALAEHGWAEAFVDGVGWIGFDASMNLCPTENYVRLAIGLDRIAAAPVRGASYGDEHAPPKVSIRVSEARAAKR</sequence>
<keyword evidence="2" id="KW-0378">Hydrolase</keyword>
<dbReference type="GO" id="GO:0008233">
    <property type="term" value="F:peptidase activity"/>
    <property type="evidence" value="ECO:0007669"/>
    <property type="project" value="UniProtKB-KW"/>
</dbReference>
<feature type="domain" description="Transglutaminase-like" evidence="1">
    <location>
        <begin position="157"/>
        <end position="222"/>
    </location>
</feature>
<evidence type="ECO:0000313" key="2">
    <source>
        <dbReference type="EMBL" id="MBB3932746.1"/>
    </source>
</evidence>
<reference evidence="2 3" key="1">
    <citation type="submission" date="2020-08" db="EMBL/GenBank/DDBJ databases">
        <title>Genomic Encyclopedia of Type Strains, Phase IV (KMG-IV): sequencing the most valuable type-strain genomes for metagenomic binning, comparative biology and taxonomic classification.</title>
        <authorList>
            <person name="Goeker M."/>
        </authorList>
    </citation>
    <scope>NUCLEOTIDE SEQUENCE [LARGE SCALE GENOMIC DNA]</scope>
    <source>
        <strain evidence="2 3">DSM 25966</strain>
    </source>
</reference>
<keyword evidence="3" id="KW-1185">Reference proteome</keyword>
<keyword evidence="2" id="KW-0645">Protease</keyword>
<dbReference type="Proteomes" id="UP000553963">
    <property type="component" value="Unassembled WGS sequence"/>
</dbReference>
<name>A0A840AWV1_9HYPH</name>
<proteinExistence type="predicted"/>
<comment type="caution">
    <text evidence="2">The sequence shown here is derived from an EMBL/GenBank/DDBJ whole genome shotgun (WGS) entry which is preliminary data.</text>
</comment>
<dbReference type="PANTHER" id="PTHR33490">
    <property type="entry name" value="BLR5614 PROTEIN-RELATED"/>
    <property type="match status" value="1"/>
</dbReference>
<dbReference type="InterPro" id="IPR013589">
    <property type="entry name" value="Bac_transglu_N"/>
</dbReference>
<dbReference type="Pfam" id="PF01841">
    <property type="entry name" value="Transglut_core"/>
    <property type="match status" value="1"/>
</dbReference>
<dbReference type="Pfam" id="PF08379">
    <property type="entry name" value="Bact_transglu_N"/>
    <property type="match status" value="1"/>
</dbReference>
<dbReference type="Gene3D" id="3.10.620.30">
    <property type="match status" value="1"/>
</dbReference>
<dbReference type="SUPFAM" id="SSF54001">
    <property type="entry name" value="Cysteine proteinases"/>
    <property type="match status" value="1"/>
</dbReference>
<dbReference type="InterPro" id="IPR038765">
    <property type="entry name" value="Papain-like_cys_pep_sf"/>
</dbReference>
<evidence type="ECO:0000259" key="1">
    <source>
        <dbReference type="SMART" id="SM00460"/>
    </source>
</evidence>
<dbReference type="RefSeq" id="WP_183400418.1">
    <property type="nucleotide sequence ID" value="NZ_JACIDS010000005.1"/>
</dbReference>
<dbReference type="AlphaFoldDB" id="A0A840AWV1"/>